<dbReference type="Proteomes" id="UP000076738">
    <property type="component" value="Unassembled WGS sequence"/>
</dbReference>
<sequence>MPDVSQLEPLALYIIISRWTTDLTEEAIQWDIAHYNPAVGLKLFRSRRVEGGECQCRLDFNPDDEDMNHMDRAIVIMKIGAPNVLWPIMLAAGIQLVKENWPEGTDYPGVDRYLRRAFEDQDKYMARLVVQLYIGRHRRAVHILDQSVASAIRQDRQPPVCDWFDVTGW</sequence>
<dbReference type="EMBL" id="KV417293">
    <property type="protein sequence ID" value="KZO94619.1"/>
    <property type="molecule type" value="Genomic_DNA"/>
</dbReference>
<reference evidence="1 2" key="1">
    <citation type="journal article" date="2016" name="Mol. Biol. Evol.">
        <title>Comparative Genomics of Early-Diverging Mushroom-Forming Fungi Provides Insights into the Origins of Lignocellulose Decay Capabilities.</title>
        <authorList>
            <person name="Nagy L.G."/>
            <person name="Riley R."/>
            <person name="Tritt A."/>
            <person name="Adam C."/>
            <person name="Daum C."/>
            <person name="Floudas D."/>
            <person name="Sun H."/>
            <person name="Yadav J.S."/>
            <person name="Pangilinan J."/>
            <person name="Larsson K.H."/>
            <person name="Matsuura K."/>
            <person name="Barry K."/>
            <person name="Labutti K."/>
            <person name="Kuo R."/>
            <person name="Ohm R.A."/>
            <person name="Bhattacharya S.S."/>
            <person name="Shirouzu T."/>
            <person name="Yoshinaga Y."/>
            <person name="Martin F.M."/>
            <person name="Grigoriev I.V."/>
            <person name="Hibbett D.S."/>
        </authorList>
    </citation>
    <scope>NUCLEOTIDE SEQUENCE [LARGE SCALE GENOMIC DNA]</scope>
    <source>
        <strain evidence="1 2">TUFC12733</strain>
    </source>
</reference>
<evidence type="ECO:0000313" key="2">
    <source>
        <dbReference type="Proteomes" id="UP000076738"/>
    </source>
</evidence>
<gene>
    <name evidence="1" type="ORF">CALVIDRAFT_538740</name>
</gene>
<proteinExistence type="predicted"/>
<evidence type="ECO:0000313" key="1">
    <source>
        <dbReference type="EMBL" id="KZO94619.1"/>
    </source>
</evidence>
<keyword evidence="2" id="KW-1185">Reference proteome</keyword>
<organism evidence="1 2">
    <name type="scientific">Calocera viscosa (strain TUFC12733)</name>
    <dbReference type="NCBI Taxonomy" id="1330018"/>
    <lineage>
        <taxon>Eukaryota</taxon>
        <taxon>Fungi</taxon>
        <taxon>Dikarya</taxon>
        <taxon>Basidiomycota</taxon>
        <taxon>Agaricomycotina</taxon>
        <taxon>Dacrymycetes</taxon>
        <taxon>Dacrymycetales</taxon>
        <taxon>Dacrymycetaceae</taxon>
        <taxon>Calocera</taxon>
    </lineage>
</organism>
<dbReference type="AlphaFoldDB" id="A0A167KG84"/>
<accession>A0A167KG84</accession>
<dbReference type="OrthoDB" id="10450403at2759"/>
<name>A0A167KG84_CALVF</name>
<protein>
    <submittedName>
        <fullName evidence="1">Uncharacterized protein</fullName>
    </submittedName>
</protein>